<keyword evidence="5" id="KW-1185">Reference proteome</keyword>
<proteinExistence type="predicted"/>
<dbReference type="Gene3D" id="2.130.10.130">
    <property type="entry name" value="Integrin alpha, N-terminal"/>
    <property type="match status" value="2"/>
</dbReference>
<dbReference type="Pfam" id="PF13517">
    <property type="entry name" value="FG-GAP_3"/>
    <property type="match status" value="3"/>
</dbReference>
<dbReference type="OrthoDB" id="9816120at2"/>
<evidence type="ECO:0000313" key="5">
    <source>
        <dbReference type="Proteomes" id="UP000256919"/>
    </source>
</evidence>
<dbReference type="SUPFAM" id="SSF69318">
    <property type="entry name" value="Integrin alpha N-terminal domain"/>
    <property type="match status" value="2"/>
</dbReference>
<dbReference type="AlphaFoldDB" id="A0A3D9N1V4"/>
<comment type="caution">
    <text evidence="4">The sequence shown here is derived from an EMBL/GenBank/DDBJ whole genome shotgun (WGS) entry which is preliminary data.</text>
</comment>
<evidence type="ECO:0000313" key="4">
    <source>
        <dbReference type="EMBL" id="REE25746.1"/>
    </source>
</evidence>
<name>A0A3D9N1V4_9FLAO</name>
<keyword evidence="1 2" id="KW-0732">Signal</keyword>
<dbReference type="InterPro" id="IPR013517">
    <property type="entry name" value="FG-GAP"/>
</dbReference>
<feature type="domain" description="Secretion system C-terminal sorting" evidence="3">
    <location>
        <begin position="398"/>
        <end position="460"/>
    </location>
</feature>
<feature type="signal peptide" evidence="2">
    <location>
        <begin position="1"/>
        <end position="18"/>
    </location>
</feature>
<dbReference type="NCBIfam" id="TIGR04183">
    <property type="entry name" value="Por_Secre_tail"/>
    <property type="match status" value="1"/>
</dbReference>
<dbReference type="PANTHER" id="PTHR44103:SF1">
    <property type="entry name" value="PROPROTEIN CONVERTASE P"/>
    <property type="match status" value="1"/>
</dbReference>
<sequence>MKQKLLFGFAMLSYFAMAQTTFLPKETINASTGDAPYTMTSGLIDGDAFPDIIIGTYLGNTIEWYKNNGDNTFAIQPLITTTLEGIGFIKLADLNGDTFLDVIASGYSNDSVAWYPNDGSGNFLTENIISSAVAGASGFSVGDINNDTFLDIAVTAYDNNEVLWFSNDGTGTFTLDANKIDDTLVTPGAIDMKDIDGDGDLDVLVGTAFYGSDVIEIFRNNLAIDGTVSFTKDATTVATGKTGIFHVSFEDIDGDADLDILATEVSYGGGPTGNLYWYEDNGSGYTETIFTTTLTNPAMALFKDLDNDGLNDIVLGNGASGVGNDLVWFKNNSSGNFDAEDIIDDTQSQAFVLAIEDYDNDGDLDIATSAYNQDALNYFENQKIVLSVSDVQFQNLTIYPNPTKDYLTFEGFNTNINVTVYDVLGKQVRVKNVTNGETLNVSELAAGIYTIKINNAVTSKFIKE</sequence>
<accession>A0A3D9N1V4</accession>
<evidence type="ECO:0000256" key="2">
    <source>
        <dbReference type="SAM" id="SignalP"/>
    </source>
</evidence>
<organism evidence="4 5">
    <name type="scientific">Winogradskyella pacifica</name>
    <dbReference type="NCBI Taxonomy" id="664642"/>
    <lineage>
        <taxon>Bacteria</taxon>
        <taxon>Pseudomonadati</taxon>
        <taxon>Bacteroidota</taxon>
        <taxon>Flavobacteriia</taxon>
        <taxon>Flavobacteriales</taxon>
        <taxon>Flavobacteriaceae</taxon>
        <taxon>Winogradskyella</taxon>
    </lineage>
</organism>
<evidence type="ECO:0000259" key="3">
    <source>
        <dbReference type="Pfam" id="PF18962"/>
    </source>
</evidence>
<gene>
    <name evidence="4" type="ORF">DFQ09_102337</name>
</gene>
<dbReference type="RefSeq" id="WP_115808723.1">
    <property type="nucleotide sequence ID" value="NZ_QREI01000002.1"/>
</dbReference>
<feature type="chain" id="PRO_5017544330" evidence="2">
    <location>
        <begin position="19"/>
        <end position="464"/>
    </location>
</feature>
<dbReference type="Proteomes" id="UP000256919">
    <property type="component" value="Unassembled WGS sequence"/>
</dbReference>
<evidence type="ECO:0000256" key="1">
    <source>
        <dbReference type="ARBA" id="ARBA00022729"/>
    </source>
</evidence>
<dbReference type="PANTHER" id="PTHR44103">
    <property type="entry name" value="PROPROTEIN CONVERTASE P"/>
    <property type="match status" value="1"/>
</dbReference>
<protein>
    <submittedName>
        <fullName evidence="4">Putative secreted protein (Por secretion system target)</fullName>
    </submittedName>
</protein>
<dbReference type="EMBL" id="QREI01000002">
    <property type="protein sequence ID" value="REE25746.1"/>
    <property type="molecule type" value="Genomic_DNA"/>
</dbReference>
<dbReference type="Pfam" id="PF18962">
    <property type="entry name" value="Por_Secre_tail"/>
    <property type="match status" value="1"/>
</dbReference>
<reference evidence="4 5" key="1">
    <citation type="submission" date="2018-07" db="EMBL/GenBank/DDBJ databases">
        <title>Genomic Encyclopedia of Type Strains, Phase III (KMG-III): the genomes of soil and plant-associated and newly described type strains.</title>
        <authorList>
            <person name="Whitman W."/>
        </authorList>
    </citation>
    <scope>NUCLEOTIDE SEQUENCE [LARGE SCALE GENOMIC DNA]</scope>
    <source>
        <strain evidence="4 5">CECT 7948</strain>
    </source>
</reference>
<dbReference type="InterPro" id="IPR028994">
    <property type="entry name" value="Integrin_alpha_N"/>
</dbReference>
<dbReference type="InterPro" id="IPR026444">
    <property type="entry name" value="Secre_tail"/>
</dbReference>